<dbReference type="PROSITE" id="PS50103">
    <property type="entry name" value="ZF_C3H1"/>
    <property type="match status" value="1"/>
</dbReference>
<comment type="caution">
    <text evidence="4">The sequence shown here is derived from an EMBL/GenBank/DDBJ whole genome shotgun (WGS) entry which is preliminary data.</text>
</comment>
<evidence type="ECO:0000259" key="3">
    <source>
        <dbReference type="PROSITE" id="PS50103"/>
    </source>
</evidence>
<evidence type="ECO:0000313" key="5">
    <source>
        <dbReference type="Proteomes" id="UP000622797"/>
    </source>
</evidence>
<reference evidence="4" key="1">
    <citation type="journal article" date="2020" name="BMC Genomics">
        <title>Correction to: Identification and distribution of gene clusters required for synthesis of sphingolipid metabolism inhibitors in diverse species of the filamentous fungus Fusarium.</title>
        <authorList>
            <person name="Kim H.S."/>
            <person name="Lohmar J.M."/>
            <person name="Busman M."/>
            <person name="Brown D.W."/>
            <person name="Naumann T.A."/>
            <person name="Divon H.H."/>
            <person name="Lysoe E."/>
            <person name="Uhlig S."/>
            <person name="Proctor R.H."/>
        </authorList>
    </citation>
    <scope>NUCLEOTIDE SEQUENCE</scope>
    <source>
        <strain evidence="4">NRRL 20472</strain>
    </source>
</reference>
<feature type="domain" description="C3H1-type" evidence="3">
    <location>
        <begin position="234"/>
        <end position="263"/>
    </location>
</feature>
<dbReference type="OrthoDB" id="5355510at2759"/>
<keyword evidence="5" id="KW-1185">Reference proteome</keyword>
<feature type="region of interest" description="Disordered" evidence="2">
    <location>
        <begin position="44"/>
        <end position="77"/>
    </location>
</feature>
<dbReference type="InterPro" id="IPR000571">
    <property type="entry name" value="Znf_CCCH"/>
</dbReference>
<feature type="zinc finger region" description="C3H1-type" evidence="1">
    <location>
        <begin position="234"/>
        <end position="263"/>
    </location>
</feature>
<sequence>MKHQSQGPSSSHPVSHQVRNISSSQYTAQVPSNNAIHRWAQIPTKHHHSSASLDAMNRPSSMDLGHPSGQNHPHVIGGNGYPVQATYGGWQPSSQIYQPSAPRSMSSGSWRGSQPPADHMNAITSGVGNYSLTGSPAHPSAPNSDGGPVSISDCLNGYAYCVKRPDGRYTRLVPADMLPGLNELPATQASAQGMVLLPDLHMQPPQGVASMNQPVTVKSRIDRIVATTSPAQQRRNKIYCDKWIHDGTCAFTQQGCKYKHEMPFDKATQQSLGLFHGFPKWWRDHQEELQKQLNRDSSTRRTQAILQSDWRGDSNEDTPNAATVQAPIGAERHQQPGKGNRLSQHRDDMGVTVETRQRTGSETDWVRSPSTAQGWNNGSSPRSSAGSADHAYIRQ</sequence>
<dbReference type="Proteomes" id="UP000622797">
    <property type="component" value="Unassembled WGS sequence"/>
</dbReference>
<evidence type="ECO:0000313" key="4">
    <source>
        <dbReference type="EMBL" id="KAF4957815.1"/>
    </source>
</evidence>
<feature type="compositionally biased region" description="Polar residues" evidence="2">
    <location>
        <begin position="366"/>
        <end position="386"/>
    </location>
</feature>
<keyword evidence="1" id="KW-0479">Metal-binding</keyword>
<feature type="compositionally biased region" description="Basic and acidic residues" evidence="2">
    <location>
        <begin position="344"/>
        <end position="365"/>
    </location>
</feature>
<feature type="region of interest" description="Disordered" evidence="2">
    <location>
        <begin position="292"/>
        <end position="395"/>
    </location>
</feature>
<keyword evidence="1" id="KW-0862">Zinc</keyword>
<protein>
    <recommendedName>
        <fullName evidence="3">C3H1-type domain-containing protein</fullName>
    </recommendedName>
</protein>
<proteinExistence type="predicted"/>
<organism evidence="4 5">
    <name type="scientific">Fusarium sarcochroum</name>
    <dbReference type="NCBI Taxonomy" id="1208366"/>
    <lineage>
        <taxon>Eukaryota</taxon>
        <taxon>Fungi</taxon>
        <taxon>Dikarya</taxon>
        <taxon>Ascomycota</taxon>
        <taxon>Pezizomycotina</taxon>
        <taxon>Sordariomycetes</taxon>
        <taxon>Hypocreomycetidae</taxon>
        <taxon>Hypocreales</taxon>
        <taxon>Nectriaceae</taxon>
        <taxon>Fusarium</taxon>
        <taxon>Fusarium lateritium species complex</taxon>
    </lineage>
</organism>
<evidence type="ECO:0000256" key="2">
    <source>
        <dbReference type="SAM" id="MobiDB-lite"/>
    </source>
</evidence>
<dbReference type="EMBL" id="JABEXW010000713">
    <property type="protein sequence ID" value="KAF4957815.1"/>
    <property type="molecule type" value="Genomic_DNA"/>
</dbReference>
<name>A0A8H4X1H6_9HYPO</name>
<accession>A0A8H4X1H6</accession>
<feature type="compositionally biased region" description="Polar residues" evidence="2">
    <location>
        <begin position="94"/>
        <end position="112"/>
    </location>
</feature>
<evidence type="ECO:0000256" key="1">
    <source>
        <dbReference type="PROSITE-ProRule" id="PRU00723"/>
    </source>
</evidence>
<dbReference type="GO" id="GO:0008270">
    <property type="term" value="F:zinc ion binding"/>
    <property type="evidence" value="ECO:0007669"/>
    <property type="project" value="UniProtKB-KW"/>
</dbReference>
<reference evidence="4" key="2">
    <citation type="submission" date="2020-05" db="EMBL/GenBank/DDBJ databases">
        <authorList>
            <person name="Kim H.-S."/>
            <person name="Proctor R.H."/>
            <person name="Brown D.W."/>
        </authorList>
    </citation>
    <scope>NUCLEOTIDE SEQUENCE</scope>
    <source>
        <strain evidence="4">NRRL 20472</strain>
    </source>
</reference>
<gene>
    <name evidence="4" type="ORF">FSARC_11178</name>
</gene>
<keyword evidence="1" id="KW-0863">Zinc-finger</keyword>
<feature type="region of interest" description="Disordered" evidence="2">
    <location>
        <begin position="94"/>
        <end position="115"/>
    </location>
</feature>
<dbReference type="AlphaFoldDB" id="A0A8H4X1H6"/>